<sequence length="381" mass="40928">MSQAAAPAPHAAARAPAPQPDAAARSPAPKRYASVDALRGLTVAAMLLVNDPGDWSHVYAPLLHSDWHGFTPTDLVFPMFLFIVGASIALAMLPRLDAGTPAPALLRPALWRALRILGLGLALHLIAMWVTDRDYLRLPGVLQRIGLCFAAAAAIALYLSARAQWALWGALLAGYFVLLAVGGSYAPFVNIASRIDFSILGAHVYQIDPASGRGHDPEGLVSTLGALATTLLGLRAGDWLRRGQVRALLLAGAAGLLAGAALDLAQPINKNLWTPAYVLWAGGWSCWILALCHVLIDRKGWPPLGRAFGVNAIAAYGGSALLLYLLMGLGWLEPIYRHGFADWMTPRFGPYLPSLAFAVVFVALWWLVVRALDARRIYFKI</sequence>
<feature type="region of interest" description="Disordered" evidence="1">
    <location>
        <begin position="1"/>
        <end position="27"/>
    </location>
</feature>
<protein>
    <recommendedName>
        <fullName evidence="3">Heparan-alpha-glucosaminide N-acetyltransferase catalytic domain-containing protein</fullName>
    </recommendedName>
</protein>
<evidence type="ECO:0000313" key="4">
    <source>
        <dbReference type="EMBL" id="BAV96692.1"/>
    </source>
</evidence>
<dbReference type="InterPro" id="IPR012429">
    <property type="entry name" value="HGSNAT_cat"/>
</dbReference>
<feature type="transmembrane region" description="Helical" evidence="2">
    <location>
        <begin position="113"/>
        <end position="130"/>
    </location>
</feature>
<evidence type="ECO:0000259" key="3">
    <source>
        <dbReference type="Pfam" id="PF07786"/>
    </source>
</evidence>
<feature type="transmembrane region" description="Helical" evidence="2">
    <location>
        <begin position="248"/>
        <end position="265"/>
    </location>
</feature>
<feature type="domain" description="Heparan-alpha-glucosaminide N-acetyltransferase catalytic" evidence="3">
    <location>
        <begin position="31"/>
        <end position="172"/>
    </location>
</feature>
<organism evidence="4 5">
    <name type="scientific">Lysobacter enzymogenes</name>
    <dbReference type="NCBI Taxonomy" id="69"/>
    <lineage>
        <taxon>Bacteria</taxon>
        <taxon>Pseudomonadati</taxon>
        <taxon>Pseudomonadota</taxon>
        <taxon>Gammaproteobacteria</taxon>
        <taxon>Lysobacterales</taxon>
        <taxon>Lysobacteraceae</taxon>
        <taxon>Lysobacter</taxon>
    </lineage>
</organism>
<proteinExistence type="predicted"/>
<dbReference type="AlphaFoldDB" id="A0AAU9AEW8"/>
<dbReference type="Pfam" id="PF07786">
    <property type="entry name" value="HGSNAT_cat"/>
    <property type="match status" value="1"/>
</dbReference>
<feature type="transmembrane region" description="Helical" evidence="2">
    <location>
        <begin position="75"/>
        <end position="93"/>
    </location>
</feature>
<dbReference type="RefSeq" id="WP_269769724.1">
    <property type="nucleotide sequence ID" value="NZ_AP014940.1"/>
</dbReference>
<keyword evidence="2" id="KW-1133">Transmembrane helix</keyword>
<dbReference type="PANTHER" id="PTHR31061">
    <property type="entry name" value="LD22376P"/>
    <property type="match status" value="1"/>
</dbReference>
<keyword evidence="2" id="KW-0472">Membrane</keyword>
<feature type="transmembrane region" description="Helical" evidence="2">
    <location>
        <begin position="351"/>
        <end position="372"/>
    </location>
</feature>
<dbReference type="EMBL" id="AP014940">
    <property type="protein sequence ID" value="BAV96692.1"/>
    <property type="molecule type" value="Genomic_DNA"/>
</dbReference>
<feature type="transmembrane region" description="Helical" evidence="2">
    <location>
        <begin position="219"/>
        <end position="236"/>
    </location>
</feature>
<name>A0AAU9AEW8_LYSEN</name>
<dbReference type="GeneID" id="83063080"/>
<dbReference type="PANTHER" id="PTHR31061:SF24">
    <property type="entry name" value="LD22376P"/>
    <property type="match status" value="1"/>
</dbReference>
<feature type="transmembrane region" description="Helical" evidence="2">
    <location>
        <begin position="166"/>
        <end position="188"/>
    </location>
</feature>
<evidence type="ECO:0000256" key="1">
    <source>
        <dbReference type="SAM" id="MobiDB-lite"/>
    </source>
</evidence>
<feature type="transmembrane region" description="Helical" evidence="2">
    <location>
        <begin position="142"/>
        <end position="159"/>
    </location>
</feature>
<keyword evidence="2" id="KW-0812">Transmembrane</keyword>
<feature type="transmembrane region" description="Helical" evidence="2">
    <location>
        <begin position="308"/>
        <end position="331"/>
    </location>
</feature>
<evidence type="ECO:0000313" key="5">
    <source>
        <dbReference type="Proteomes" id="UP000218824"/>
    </source>
</evidence>
<dbReference type="KEGG" id="lem:LEN_1205"/>
<dbReference type="Proteomes" id="UP000218824">
    <property type="component" value="Chromosome"/>
</dbReference>
<accession>A0AAU9AEW8</accession>
<evidence type="ECO:0000256" key="2">
    <source>
        <dbReference type="SAM" id="Phobius"/>
    </source>
</evidence>
<gene>
    <name evidence="4" type="ORF">LEN_1205</name>
</gene>
<feature type="transmembrane region" description="Helical" evidence="2">
    <location>
        <begin position="277"/>
        <end position="296"/>
    </location>
</feature>
<reference evidence="4 5" key="1">
    <citation type="journal article" date="2017" name="DNA Res.">
        <title>Complete genome sequence and expression profile of the commercial lytic enzyme producer Lysobacter enzymogenes M497-1.</title>
        <authorList>
            <person name="Takami H."/>
            <person name="Toyoda A."/>
            <person name="Uchiyama I."/>
            <person name="Itoh T."/>
            <person name="Takaki Y."/>
            <person name="Arai W."/>
            <person name="Nishi S."/>
            <person name="Kawai M."/>
            <person name="Shinya K."/>
            <person name="Ikeda H."/>
        </authorList>
    </citation>
    <scope>NUCLEOTIDE SEQUENCE [LARGE SCALE GENOMIC DNA]</scope>
    <source>
        <strain evidence="4 5">M497-1</strain>
    </source>
</reference>